<dbReference type="InterPro" id="IPR010071">
    <property type="entry name" value="AA_adenyl_dom"/>
</dbReference>
<dbReference type="GO" id="GO:0005737">
    <property type="term" value="C:cytoplasm"/>
    <property type="evidence" value="ECO:0007669"/>
    <property type="project" value="TreeGrafter"/>
</dbReference>
<comment type="caution">
    <text evidence="7">The sequence shown here is derived from an EMBL/GenBank/DDBJ whole genome shotgun (WGS) entry which is preliminary data.</text>
</comment>
<dbReference type="PROSITE" id="PS00012">
    <property type="entry name" value="PHOSPHOPANTETHEINE"/>
    <property type="match status" value="4"/>
</dbReference>
<keyword evidence="8" id="KW-1185">Reference proteome</keyword>
<dbReference type="Proteomes" id="UP000799772">
    <property type="component" value="Unassembled WGS sequence"/>
</dbReference>
<dbReference type="NCBIfam" id="NF003417">
    <property type="entry name" value="PRK04813.1"/>
    <property type="match status" value="4"/>
</dbReference>
<dbReference type="FunFam" id="3.30.300.30:FF:000015">
    <property type="entry name" value="Nonribosomal peptide synthase SidD"/>
    <property type="match status" value="1"/>
</dbReference>
<dbReference type="GO" id="GO:0010106">
    <property type="term" value="P:cellular response to iron ion starvation"/>
    <property type="evidence" value="ECO:0007669"/>
    <property type="project" value="UniProtKB-ARBA"/>
</dbReference>
<dbReference type="PANTHER" id="PTHR45527:SF1">
    <property type="entry name" value="FATTY ACID SYNTHASE"/>
    <property type="match status" value="1"/>
</dbReference>
<dbReference type="SUPFAM" id="SSF56801">
    <property type="entry name" value="Acetyl-CoA synthetase-like"/>
    <property type="match status" value="4"/>
</dbReference>
<evidence type="ECO:0000256" key="2">
    <source>
        <dbReference type="ARBA" id="ARBA00022450"/>
    </source>
</evidence>
<dbReference type="SMART" id="SM01294">
    <property type="entry name" value="PKS_PP_betabranch"/>
    <property type="match status" value="1"/>
</dbReference>
<feature type="domain" description="Carrier" evidence="6">
    <location>
        <begin position="1607"/>
        <end position="1684"/>
    </location>
</feature>
<dbReference type="InterPro" id="IPR001242">
    <property type="entry name" value="Condensation_dom"/>
</dbReference>
<dbReference type="GO" id="GO:0031169">
    <property type="term" value="P:ferrichrome biosynthetic process"/>
    <property type="evidence" value="ECO:0007669"/>
    <property type="project" value="UniProtKB-ARBA"/>
</dbReference>
<dbReference type="PROSITE" id="PS00455">
    <property type="entry name" value="AMP_BINDING"/>
    <property type="match status" value="1"/>
</dbReference>
<dbReference type="SUPFAM" id="SSF47336">
    <property type="entry name" value="ACP-like"/>
    <property type="match status" value="6"/>
</dbReference>
<sequence length="5074" mass="563239">MELGLSTEARLSVANPSPALLPGSQLLHDLVHGGICENHAIDYLDPSGKRHKISYLDLHSRSDLFAQSILLAMDRNDTTRDRIVPVLIPQSPDLYIVLLAILKAGCAFCPLNLDAPEERIRFILGDVSAKVIVTTSALRDCIPSVHDVKILIVDEDISQCSVKDPATSTTLRPSDPAYVMYTSGSTGKPKGVVVSHLAATQSLLAHERHIPKFSRFLQFAAPTFDVSVFEIFFPLFRGCTLVCCDRSRLLNDLPSVINETEADAAELTPTVASGLLQERRRVPGLKLLLTIGEMLTRSVIEEFGQSHSSPGILFGMYGPTEAAIHCTLEPTFQSDLKAGIIGRPLDTTSAMVVKPLSDDVHPNQEFEILPIGHVGELAVGGHQLADGYLNRPEQTLKAFNDTLQFGRIYRTGDKARMLPDGRLECLGRIATGQVKLRGQRIELGEIEHVILRLANCTLAAACVIDGTLVVFCVKRDDSLHREAVLQICRRWLPSFMIPSDVVLLDSFPQLPSGKVDKRQLEEDYRTQQNDIDDEDHGISDGVHDTLCHIFGTILQRKIQPSSELPTAGLDSLLAIKAASCLREAGWEVGAVDLLKAHNILQLAPLLQERKSSSMQLNHSSLDGASDYSVRLKHDSLILPNFADYESRIADVYRCTPLQLSMLAETAMDSKAYFNWIELEFPIHTPLEKIKRSFGDLVRKNDILRSGFCPLDDPDSPYALVVWERLDAEQIRDTDSLDEGKQDSALDILHPLRIDLSIKDHRPHALICIHHALYDGWSVDLILTDLATSIRGSDLVDRPQFYRVTEHYRNPRLASFARTAEEYWEERLLDYQPAFLPNFHGRKVNEEMLKSYTTILTPKLEAIRVRASASQIGPQVLCQAALAYLLSCYHNSNDITFGTVTSGRTLPITGIEDIIGPCLATLPLRLNIEQCQSTEDLLRLIHQSNRDLLEHDKLTLKDIKRIAGVKPGAKLFDTLFIWQETLQSDHDSDNTVRVVDSWDQLEFNLTLEFEPSGSDVFVHARYQSSILPEAQVLLLLQQLDAILNNLLHAGDADLNSLSKCFPDAVLSIELANTTHNVFDSGLANDVESGSRHYPTRPALAFYKRISDGMADVEQLSYSELNKRANQLAHYICSLGVRPNDLVCICMEKCPLFYVAVLAVVKSGAGYLPVTPQTPRERIQSMLDDAQPRLCLSLSSCFGVLPENSKDITIEVDLLELDTISSENIRIQYRGDDAAYAVFTSGSTGTPKGLLVTQDNLLSNLKELAAIYPTSAQARLLQSCSQAFDVSVFEIFFAWQQGMCLCSATNDILFRDIELSIAQMGITHLSLTPTVASLIDPTKVPRVQFLVTAGEGVTEQVFRRWADKGLYQGYGPAETVNICTVRPSVSSHDAINNIGNPLQNTSVFVLDPLSTDTKPKGGVGELCFGGDQVCRGYLNRSALTSEKFINHPKFGRLYRSGDLGRLLPDGAILFEGRADDQIKIRGQRVELGEINRCALAQSYVYDCVTVLTQSADGKSARLVAFWVPLESKAQTFDVVGIDQTTSQYIQDLYNIITSRLAHYMIPSNLIPVTIIPQTPQGKVDKRLLSSTFRSMHSNDLAATSQGSGDEPEGEWTSLERQIAATLSKVLQMSTSEIQRATSFFNLGLDSISAIPFSRALEASAGSSVLVSEILRNPTVARLSRALESGRDTETVQSAESVPFYSAEDVERLQKEAARQNRRVEQFLPCTPLQTAMLTSGLGADDGAYCNRVIFYLKENAPYVRECFIQALKRHQIFRTAFINDDSSSDPFVQAVLSDYDFECLEIEIMDDSHWASFLSDLQRNVRQSVETALPPLTIATVVRGERTFLVFFCHHALYDGIAFATLIEEVESLYKGIALPPPPQFEPFIRNIIKQHQSNDTQAFWKAAFEDLEPVKFPSFQVVDSSGYSNPENRHEITDSVIDMPLQELELKCRQLSCTVLSVLQAAWAKVLAMFLSTDDVCFGTVVSGRHTPVEDIDHLVAPCFNTIPIRADLSTGTTNHDLIKRLQQFNGEALSHSLSSLRQIQSSLELDGSPLFDSLILLQQSEYTLDRNIWTLEEDSGDMDFPLILEFTPARDNDTLRFQLHYDVSLLQYESAQLLLSVFKAALHCCIESSASKAFSISSISYTQLYHSTCDIQTAQSSPSVTHPQGYGTLPPIGVVLSHARGERPWNSGTTVNILFPEDDTIVPLGAVGEVVVQENEEAKPQNSKDDHHSSDQCRTGYLARMHPNGVIQLRGCTEKHTERISQTVRDLPFVQDATIVSINHSADGSEDLVAFIVLNGEADSKMFGAHKSAACDALKDAYSLSLSPQQVCLIDRLPYTKSGKLNMRRLRSLFRAAIEDEPLSKTPHWSTTEITIRNALQEVSTVSLENIHKNTTIFRLGLDSISATKVAMLLRKSWPSITVADILQHPTCGSLAQFIDQRLSRDSHDDPHAVKIDFSAFEERIKHKISKGSQKSVGQILPCTPTQNGILSEFLKSFDGLYCNRITLKLHSTWSFHDIRTAMCRVTRARQMLRTGFVQTDEPQHPFAMLWYDSSYPAGEMLESNVRNLEQWRNNAAAEIQNSLQRPPWRMLHYEVENDLYIDLVILHALYDAHSLQMIFNDLAQALQDQIVQEESDIAVVLREIIQSSSVESKDQRSFWTKQANSLRIVRFPDMNPLQQHYGSFQSLSRKCSQSCKEVEQACSSADVTVQAVAQASWARLLAAYLGEDQITFGIVLSGRESTEAESACFPCITTLPYSSSASPGNESVLKQAMDYNNSVRKFQFAPLASIRRWSGHTREALFDTIFAYQRTTVTLPDLPWTVAEEYSPTDYAVSVELEKSGSGYFSFRLTFDTTKLPQQQAETLLHQLDMIFVDLVLHPNASSEQLYKRHTDLFSITPAKHLELPSNVKLLHEFVEEKARQIPDRYALEFVDGFDGDQPISRYWTYSELNDEGNRVRSLLCKQGVEAGQLIAICFDKCPEASFAILGVLKTGYAYVAIDPNAPTARKQFILDDSKASLVLSSGEQAESLKTLSRVHVFDLANMSNLPSAAKNKHQPPITPSATCYCLYTSGTTGTPKGCEITHENAVQAMLSFQHLFSGHWDKKSRWLQFASFHFDVSVLEQYWSWSVGIRVVSAPRDLIFEDLASSIRRLKITHIDLTPSLAKLLTPDDVPDLCRGVFITGGEKLQQEILDVWGPKGVIYNGYGPTEATIGVTMYPRVPANGKPSNIGPQFLNVGSYVLKPGSDIPVLRGAVGELCVSGKLVGKGYLNRPDLTAERFPFLERHGERLYRTGDLVRILSDESFDFLGRADDQVKLRGQRLEIGEINSVIRDALPSLKDIATLVLKHPTQQREQLVTFLVTTASRNPSTKPEVLYDQESSGIVAGTLDACSRKLPPYMVPTHAILLTKIPLSANNKTDAHTLKQIYGEISGENLLQLSAGADSSNVSLTEREKAVIRVLGNFASIDSDDVRKSTSIFELGLDSISVFGFSQALKSNGFRAATVSLIMNNSTISQLASALDSVSPEKRTGKGAVLSAKQAIAIARHKYKNVVSRLLDVSASEVESIAPCTALQQGIISKSIESDQPLYFTAFRFELHPNIDLAALRGAWEKAVVSLQILRTRFVPTTEGYVQVALREVDQLWSELGLPDGHDSLEYLAERHRQWWQQNKETFRHPVEIVVARSSTKAIMALHIFHGLYDANSLALLLHLVVAEYKQQEQIDYGPAFHEALAHGPLQTVAGAKTFWLERLQGAQGYYLPTISTDPDNAVHSMSLSLSSGTKFEKLKRRLGVTDQALVQACWLAALRNQKQGDLTIGMVVSGRSIDFKDADRVVGPMFNTIPFCFAFEGSDTWTSVIRKCHDFNAAALPYQHTPLRDIRKWLKVPHGHALFDTLFVFQKQTEEDNYADLWKPLESEQAADYPLAVDVEYCRNGTLQVQLVAQNQYFSGEDLERMKELLEMAYSAMLESSDGLVSHVIGEIEVLHTANDVEKLNGTREYGQRNDNSQDWTPVQVAVRDEISILAGIDAETIASHQSILELGLDSIDAVKLSSRLAKIGRKIPVSTIMRELTIEKIANRLEGKPDEPGSASPQVDMESIESELIRSLKGSKIAIEDFDYVLPTSPMQDAMVAEMLSSDFTEYYNMDVMKLAQDTDVRRLRDAWNTLYQTYPILRTIFIPVDDPAHSNAFAQCVRRSSELALTETSCDTVEDILQLQEQIRANAAEQNGKDTLFSVTLVRCKDDIYLVLSIAHALYDGWSLSLLHSDVQKAYLQSDVGRPHFLETLKNIISDSNSGEAHQFWNDTLAGAQSSLFPVTSTGADEPRLQRLENKSRISAPKLRLFSKDHGVTAQAVALTCWSLVLSSYLRKLDVVFGVVLSGRDTPEANEVMFPTMSTIAFRSFIHGRFVEMLQFVQESVTSAREHQHFPLAKALKFADTNGGPLFDTLFIYQTRPEGEDAGQPLYESIGGASDVEFPVCVEMEIVGDEVIWRTACKRDVLDVNGVEALLERLDSVLQRMLDSTDTPVLDDLEDGLSVAGLPEFEIEAVDPSSTEPSDLKTSEGTVDPTHWSVAEVAVRKVLATVSGVAEAEISKQSTLYHLGLDSISAIKVSRLLRSEGMKLSVSELLRAGSIAKMAQLASSKNGIDSSQDTQLSSRSLLDLPDAELNSLLDVAGIAKADVEKLLPATSGQVYMLSVWQQAKGALFYPEFQYSAPMQLSVDTLQTAWADLVKFNPMLRTVLVATGRRDTPVIQVILKSAVNEVQVLDTDQSEIKKSANQPLVALAVQPQEGDWLIRLKIHHALYDGVSLPLLISQLQDLCNHKHVVSPPLGVYEKYIAQTIPQDAHGTSREFWTSYLRGAPATCFSQPNSIDKRVEIFVPGAFSGVQRLDNLARKKGLPVQALFLAAYARIYARLVSPQEENALEDVVFGIYLANRSHALDDLADLPMPTVNLVPLRVVAPASRSLIEVAIQVQQDLQEVSSVANSAAGLCEIEEWTGVKIDSFVNFLKLPDAGDGGTDRPVEESGEVAVQITELNSRRSEGYGRVVDVSSEEFENPPELKRNVVKGAYLVSRCTFFSLFHAVLT</sequence>
<evidence type="ECO:0000256" key="4">
    <source>
        <dbReference type="ARBA" id="ARBA00022598"/>
    </source>
</evidence>
<evidence type="ECO:0000313" key="7">
    <source>
        <dbReference type="EMBL" id="KAF2097196.1"/>
    </source>
</evidence>
<dbReference type="SUPFAM" id="SSF52777">
    <property type="entry name" value="CoA-dependent acyltransferases"/>
    <property type="match status" value="12"/>
</dbReference>
<feature type="domain" description="Carrier" evidence="6">
    <location>
        <begin position="2363"/>
        <end position="2439"/>
    </location>
</feature>
<dbReference type="InterPro" id="IPR009081">
    <property type="entry name" value="PP-bd_ACP"/>
</dbReference>
<dbReference type="SMART" id="SM00823">
    <property type="entry name" value="PKS_PP"/>
    <property type="match status" value="5"/>
</dbReference>
<comment type="similarity">
    <text evidence="5">Belongs to the NRP synthetase family.</text>
</comment>
<dbReference type="InterPro" id="IPR045851">
    <property type="entry name" value="AMP-bd_C_sf"/>
</dbReference>
<proteinExistence type="inferred from homology"/>
<dbReference type="Pfam" id="PF00501">
    <property type="entry name" value="AMP-binding"/>
    <property type="match status" value="3"/>
</dbReference>
<gene>
    <name evidence="7" type="ORF">NA57DRAFT_40954</name>
</gene>
<dbReference type="Gene3D" id="1.10.1200.10">
    <property type="entry name" value="ACP-like"/>
    <property type="match status" value="4"/>
</dbReference>
<dbReference type="GO" id="GO:0031177">
    <property type="term" value="F:phosphopantetheine binding"/>
    <property type="evidence" value="ECO:0007669"/>
    <property type="project" value="InterPro"/>
</dbReference>
<dbReference type="InterPro" id="IPR020845">
    <property type="entry name" value="AMP-binding_CS"/>
</dbReference>
<dbReference type="CDD" id="cd19542">
    <property type="entry name" value="CT_NRPS-like"/>
    <property type="match status" value="1"/>
</dbReference>
<dbReference type="GO" id="GO:0043041">
    <property type="term" value="P:amino acid activation for nonribosomal peptide biosynthetic process"/>
    <property type="evidence" value="ECO:0007669"/>
    <property type="project" value="TreeGrafter"/>
</dbReference>
<feature type="domain" description="Carrier" evidence="6">
    <location>
        <begin position="3442"/>
        <end position="3519"/>
    </location>
</feature>
<dbReference type="Gene3D" id="3.30.559.30">
    <property type="entry name" value="Nonribosomal peptide synthetase, condensation domain"/>
    <property type="match status" value="6"/>
</dbReference>
<dbReference type="PROSITE" id="PS50075">
    <property type="entry name" value="CARRIER"/>
    <property type="match status" value="5"/>
</dbReference>
<keyword evidence="4" id="KW-0436">Ligase</keyword>
<dbReference type="InterPro" id="IPR000873">
    <property type="entry name" value="AMP-dep_synth/lig_dom"/>
</dbReference>
<dbReference type="Gene3D" id="3.30.300.30">
    <property type="match status" value="4"/>
</dbReference>
<keyword evidence="2" id="KW-0596">Phosphopantetheine</keyword>
<keyword evidence="3" id="KW-0597">Phosphoprotein</keyword>
<dbReference type="InterPro" id="IPR036736">
    <property type="entry name" value="ACP-like_sf"/>
</dbReference>
<dbReference type="GO" id="GO:0016874">
    <property type="term" value="F:ligase activity"/>
    <property type="evidence" value="ECO:0007669"/>
    <property type="project" value="UniProtKB-KW"/>
</dbReference>
<dbReference type="InterPro" id="IPR042099">
    <property type="entry name" value="ANL_N_sf"/>
</dbReference>
<organism evidence="7 8">
    <name type="scientific">Rhizodiscina lignyota</name>
    <dbReference type="NCBI Taxonomy" id="1504668"/>
    <lineage>
        <taxon>Eukaryota</taxon>
        <taxon>Fungi</taxon>
        <taxon>Dikarya</taxon>
        <taxon>Ascomycota</taxon>
        <taxon>Pezizomycotina</taxon>
        <taxon>Dothideomycetes</taxon>
        <taxon>Pleosporomycetidae</taxon>
        <taxon>Aulographales</taxon>
        <taxon>Rhizodiscinaceae</taxon>
        <taxon>Rhizodiscina</taxon>
    </lineage>
</organism>
<feature type="domain" description="Carrier" evidence="6">
    <location>
        <begin position="4560"/>
        <end position="4633"/>
    </location>
</feature>
<name>A0A9P4M3Y4_9PEZI</name>
<dbReference type="Pfam" id="PF00550">
    <property type="entry name" value="PP-binding"/>
    <property type="match status" value="5"/>
</dbReference>
<accession>A0A9P4M3Y4</accession>
<evidence type="ECO:0000256" key="3">
    <source>
        <dbReference type="ARBA" id="ARBA00022553"/>
    </source>
</evidence>
<dbReference type="InterPro" id="IPR020806">
    <property type="entry name" value="PKS_PP-bd"/>
</dbReference>
<dbReference type="InterPro" id="IPR006162">
    <property type="entry name" value="Ppantetheine_attach_site"/>
</dbReference>
<evidence type="ECO:0000313" key="8">
    <source>
        <dbReference type="Proteomes" id="UP000799772"/>
    </source>
</evidence>
<evidence type="ECO:0000259" key="6">
    <source>
        <dbReference type="PROSITE" id="PS50075"/>
    </source>
</evidence>
<dbReference type="Gene3D" id="3.30.559.10">
    <property type="entry name" value="Chloramphenicol acetyltransferase-like domain"/>
    <property type="match status" value="6"/>
</dbReference>
<dbReference type="EMBL" id="ML978128">
    <property type="protein sequence ID" value="KAF2097196.1"/>
    <property type="molecule type" value="Genomic_DNA"/>
</dbReference>
<dbReference type="FunFam" id="3.40.50.12780:FF:000024">
    <property type="entry name" value="Nonribosomal siderophore peptide synthase SidC"/>
    <property type="match status" value="2"/>
</dbReference>
<dbReference type="PANTHER" id="PTHR45527">
    <property type="entry name" value="NONRIBOSOMAL PEPTIDE SYNTHETASE"/>
    <property type="match status" value="1"/>
</dbReference>
<feature type="domain" description="Carrier" evidence="6">
    <location>
        <begin position="4002"/>
        <end position="4075"/>
    </location>
</feature>
<dbReference type="OrthoDB" id="416786at2759"/>
<reference evidence="7" key="1">
    <citation type="journal article" date="2020" name="Stud. Mycol.">
        <title>101 Dothideomycetes genomes: a test case for predicting lifestyles and emergence of pathogens.</title>
        <authorList>
            <person name="Haridas S."/>
            <person name="Albert R."/>
            <person name="Binder M."/>
            <person name="Bloem J."/>
            <person name="Labutti K."/>
            <person name="Salamov A."/>
            <person name="Andreopoulos B."/>
            <person name="Baker S."/>
            <person name="Barry K."/>
            <person name="Bills G."/>
            <person name="Bluhm B."/>
            <person name="Cannon C."/>
            <person name="Castanera R."/>
            <person name="Culley D."/>
            <person name="Daum C."/>
            <person name="Ezra D."/>
            <person name="Gonzalez J."/>
            <person name="Henrissat B."/>
            <person name="Kuo A."/>
            <person name="Liang C."/>
            <person name="Lipzen A."/>
            <person name="Lutzoni F."/>
            <person name="Magnuson J."/>
            <person name="Mondo S."/>
            <person name="Nolan M."/>
            <person name="Ohm R."/>
            <person name="Pangilinan J."/>
            <person name="Park H.-J."/>
            <person name="Ramirez L."/>
            <person name="Alfaro M."/>
            <person name="Sun H."/>
            <person name="Tritt A."/>
            <person name="Yoshinaga Y."/>
            <person name="Zwiers L.-H."/>
            <person name="Turgeon B."/>
            <person name="Goodwin S."/>
            <person name="Spatafora J."/>
            <person name="Crous P."/>
            <person name="Grigoriev I."/>
        </authorList>
    </citation>
    <scope>NUCLEOTIDE SEQUENCE</scope>
    <source>
        <strain evidence="7">CBS 133067</strain>
    </source>
</reference>
<dbReference type="NCBIfam" id="TIGR01733">
    <property type="entry name" value="AA-adenyl-dom"/>
    <property type="match status" value="2"/>
</dbReference>
<dbReference type="InterPro" id="IPR023213">
    <property type="entry name" value="CAT-like_dom_sf"/>
</dbReference>
<evidence type="ECO:0000256" key="1">
    <source>
        <dbReference type="ARBA" id="ARBA00004924"/>
    </source>
</evidence>
<dbReference type="CDD" id="cd05918">
    <property type="entry name" value="A_NRPS_SidN3_like"/>
    <property type="match status" value="2"/>
</dbReference>
<dbReference type="Pfam" id="PF00668">
    <property type="entry name" value="Condensation"/>
    <property type="match status" value="6"/>
</dbReference>
<dbReference type="Gene3D" id="3.40.50.12780">
    <property type="entry name" value="N-terminal domain of ligase-like"/>
    <property type="match status" value="3"/>
</dbReference>
<evidence type="ECO:0000256" key="5">
    <source>
        <dbReference type="ARBA" id="ARBA00029454"/>
    </source>
</evidence>
<protein>
    <recommendedName>
        <fullName evidence="6">Carrier domain-containing protein</fullName>
    </recommendedName>
</protein>
<dbReference type="FunFam" id="3.30.300.30:FF:000033">
    <property type="entry name" value="Nonribosomal siderophore peptide synthase SidC"/>
    <property type="match status" value="1"/>
</dbReference>
<comment type="pathway">
    <text evidence="1">Siderophore biosynthesis.</text>
</comment>